<evidence type="ECO:0000259" key="2">
    <source>
        <dbReference type="Pfam" id="PF02893"/>
    </source>
</evidence>
<accession>A0A2U8QSJ9</accession>
<name>A0A2U8QSJ9_9FLAO</name>
<dbReference type="RefSeq" id="WP_109568234.1">
    <property type="nucleotide sequence ID" value="NZ_CP029463.1"/>
</dbReference>
<protein>
    <recommendedName>
        <fullName evidence="2">GRAM domain-containing protein</fullName>
    </recommendedName>
</protein>
<dbReference type="OrthoDB" id="837929at2"/>
<keyword evidence="1" id="KW-0472">Membrane</keyword>
<feature type="transmembrane region" description="Helical" evidence="1">
    <location>
        <begin position="30"/>
        <end position="50"/>
    </location>
</feature>
<dbReference type="InterPro" id="IPR004182">
    <property type="entry name" value="GRAM"/>
</dbReference>
<dbReference type="Pfam" id="PF02893">
    <property type="entry name" value="GRAM"/>
    <property type="match status" value="1"/>
</dbReference>
<keyword evidence="1" id="KW-1133">Transmembrane helix</keyword>
<organism evidence="3 4">
    <name type="scientific">Flavobacterium sediminis</name>
    <dbReference type="NCBI Taxonomy" id="2201181"/>
    <lineage>
        <taxon>Bacteria</taxon>
        <taxon>Pseudomonadati</taxon>
        <taxon>Bacteroidota</taxon>
        <taxon>Flavobacteriia</taxon>
        <taxon>Flavobacteriales</taxon>
        <taxon>Flavobacteriaceae</taxon>
        <taxon>Flavobacterium</taxon>
    </lineage>
</organism>
<keyword evidence="4" id="KW-1185">Reference proteome</keyword>
<feature type="domain" description="GRAM" evidence="2">
    <location>
        <begin position="66"/>
        <end position="144"/>
    </location>
</feature>
<evidence type="ECO:0000313" key="3">
    <source>
        <dbReference type="EMBL" id="AWM12825.1"/>
    </source>
</evidence>
<reference evidence="3 4" key="1">
    <citation type="submission" date="2018-05" db="EMBL/GenBank/DDBJ databases">
        <title>Flavobacterium sp. MEBiC07310.</title>
        <authorList>
            <person name="Baek K."/>
        </authorList>
    </citation>
    <scope>NUCLEOTIDE SEQUENCE [LARGE SCALE GENOMIC DNA]</scope>
    <source>
        <strain evidence="3 4">MEBiC07310</strain>
    </source>
</reference>
<keyword evidence="1" id="KW-0812">Transmembrane</keyword>
<proteinExistence type="predicted"/>
<dbReference type="InterPro" id="IPR011993">
    <property type="entry name" value="PH-like_dom_sf"/>
</dbReference>
<dbReference type="EMBL" id="CP029463">
    <property type="protein sequence ID" value="AWM12825.1"/>
    <property type="molecule type" value="Genomic_DNA"/>
</dbReference>
<feature type="transmembrane region" description="Helical" evidence="1">
    <location>
        <begin position="7"/>
        <end position="24"/>
    </location>
</feature>
<dbReference type="AlphaFoldDB" id="A0A2U8QSJ9"/>
<gene>
    <name evidence="3" type="ORF">DI487_02355</name>
</gene>
<evidence type="ECO:0000313" key="4">
    <source>
        <dbReference type="Proteomes" id="UP000245429"/>
    </source>
</evidence>
<dbReference type="KEGG" id="fse:DI487_02355"/>
<dbReference type="Gene3D" id="2.30.29.30">
    <property type="entry name" value="Pleckstrin-homology domain (PH domain)/Phosphotyrosine-binding domain (PTB)"/>
    <property type="match status" value="1"/>
</dbReference>
<evidence type="ECO:0000256" key="1">
    <source>
        <dbReference type="SAM" id="Phobius"/>
    </source>
</evidence>
<sequence length="163" mass="18223">MNEIRNSFLAGIAFGLLFGLFLAIRFEMKYALIAGPISGLAFGLILYLFASSKTVKKQTQIENIDGETVIRSGGANHFKNGEAVGGKLYLLKDKLQFQSHNFNVQNHRLSINLNQIKEVGFYNALGLIPNGLEIKTTDGQTEKFVVNGRRIWKEEIEKLKSES</sequence>
<dbReference type="Proteomes" id="UP000245429">
    <property type="component" value="Chromosome"/>
</dbReference>